<evidence type="ECO:0000256" key="5">
    <source>
        <dbReference type="NCBIfam" id="TIGR00205"/>
    </source>
</evidence>
<evidence type="ECO:0000313" key="7">
    <source>
        <dbReference type="Proteomes" id="UP000037267"/>
    </source>
</evidence>
<dbReference type="AlphaFoldDB" id="A0A0L0WBB2"/>
<comment type="subcellular location">
    <subcellularLocation>
        <location evidence="1 4">Bacterial flagellum basal body</location>
    </subcellularLocation>
</comment>
<dbReference type="PANTHER" id="PTHR34653">
    <property type="match status" value="1"/>
</dbReference>
<comment type="caution">
    <text evidence="6">The sequence shown here is derived from an EMBL/GenBank/DDBJ whole genome shotgun (WGS) entry which is preliminary data.</text>
</comment>
<keyword evidence="6" id="KW-0966">Cell projection</keyword>
<dbReference type="OrthoDB" id="9812413at2"/>
<dbReference type="STRING" id="1503.CLPU_5c01160"/>
<dbReference type="EMBL" id="LGSS01000005">
    <property type="protein sequence ID" value="KNF08809.1"/>
    <property type="molecule type" value="Genomic_DNA"/>
</dbReference>
<accession>A0A0L0WBB2</accession>
<evidence type="ECO:0000256" key="3">
    <source>
        <dbReference type="ARBA" id="ARBA00023143"/>
    </source>
</evidence>
<dbReference type="Pfam" id="PF02049">
    <property type="entry name" value="FliE"/>
    <property type="match status" value="1"/>
</dbReference>
<dbReference type="RefSeq" id="WP_050354907.1">
    <property type="nucleotide sequence ID" value="NZ_LGSS01000005.1"/>
</dbReference>
<dbReference type="PATRIC" id="fig|1503.3.peg.2641"/>
<sequence>MKVNNIINDFGNINSKSNVTQGNTDINFSDYLKQALDKVNDLQLEADNQNLLLATGQVENIHDVTIASEKAKIALDLTMAVRNKVVDAYREIMRMQI</sequence>
<dbReference type="GO" id="GO:0005198">
    <property type="term" value="F:structural molecule activity"/>
    <property type="evidence" value="ECO:0007669"/>
    <property type="project" value="UniProtKB-UniRule"/>
</dbReference>
<dbReference type="NCBIfam" id="TIGR00205">
    <property type="entry name" value="fliE"/>
    <property type="match status" value="1"/>
</dbReference>
<dbReference type="Proteomes" id="UP000037267">
    <property type="component" value="Unassembled WGS sequence"/>
</dbReference>
<dbReference type="HAMAP" id="MF_00724">
    <property type="entry name" value="FliE"/>
    <property type="match status" value="1"/>
</dbReference>
<gene>
    <name evidence="4 6" type="primary">fliE</name>
    <name evidence="6" type="ORF">CLPU_5c01160</name>
</gene>
<evidence type="ECO:0000256" key="4">
    <source>
        <dbReference type="HAMAP-Rule" id="MF_00724"/>
    </source>
</evidence>
<proteinExistence type="inferred from homology"/>
<evidence type="ECO:0000313" key="6">
    <source>
        <dbReference type="EMBL" id="KNF08809.1"/>
    </source>
</evidence>
<evidence type="ECO:0000256" key="2">
    <source>
        <dbReference type="ARBA" id="ARBA00009272"/>
    </source>
</evidence>
<keyword evidence="6" id="KW-0969">Cilium</keyword>
<dbReference type="PRINTS" id="PR01006">
    <property type="entry name" value="FLGHOOKFLIE"/>
</dbReference>
<protein>
    <recommendedName>
        <fullName evidence="4 5">Flagellar hook-basal body complex protein FliE</fullName>
    </recommendedName>
</protein>
<reference evidence="7" key="1">
    <citation type="submission" date="2015-07" db="EMBL/GenBank/DDBJ databases">
        <title>Draft genome sequence of the purine-degrading Gottschalkia purinilyticum DSM 1384 (formerly Clostridium purinilyticum).</title>
        <authorList>
            <person name="Poehlein A."/>
            <person name="Schiel-Bengelsdorf B."/>
            <person name="Bengelsdorf F.R."/>
            <person name="Daniel R."/>
            <person name="Duerre P."/>
        </authorList>
    </citation>
    <scope>NUCLEOTIDE SEQUENCE [LARGE SCALE GENOMIC DNA]</scope>
    <source>
        <strain evidence="7">DSM 1384</strain>
    </source>
</reference>
<organism evidence="6 7">
    <name type="scientific">Gottschalkia purinilytica</name>
    <name type="common">Clostridium purinilyticum</name>
    <dbReference type="NCBI Taxonomy" id="1503"/>
    <lineage>
        <taxon>Bacteria</taxon>
        <taxon>Bacillati</taxon>
        <taxon>Bacillota</taxon>
        <taxon>Tissierellia</taxon>
        <taxon>Tissierellales</taxon>
        <taxon>Gottschalkiaceae</taxon>
        <taxon>Gottschalkia</taxon>
    </lineage>
</organism>
<evidence type="ECO:0000256" key="1">
    <source>
        <dbReference type="ARBA" id="ARBA00004117"/>
    </source>
</evidence>
<comment type="similarity">
    <text evidence="2 4">Belongs to the FliE family.</text>
</comment>
<dbReference type="GO" id="GO:0071973">
    <property type="term" value="P:bacterial-type flagellum-dependent cell motility"/>
    <property type="evidence" value="ECO:0007669"/>
    <property type="project" value="InterPro"/>
</dbReference>
<dbReference type="PANTHER" id="PTHR34653:SF1">
    <property type="entry name" value="FLAGELLAR HOOK-BASAL BODY COMPLEX PROTEIN FLIE"/>
    <property type="match status" value="1"/>
</dbReference>
<keyword evidence="7" id="KW-1185">Reference proteome</keyword>
<keyword evidence="3 4" id="KW-0975">Bacterial flagellum</keyword>
<name>A0A0L0WBB2_GOTPU</name>
<keyword evidence="6" id="KW-0282">Flagellum</keyword>
<dbReference type="GO" id="GO:0003774">
    <property type="term" value="F:cytoskeletal motor activity"/>
    <property type="evidence" value="ECO:0007669"/>
    <property type="project" value="InterPro"/>
</dbReference>
<dbReference type="GO" id="GO:0009425">
    <property type="term" value="C:bacterial-type flagellum basal body"/>
    <property type="evidence" value="ECO:0007669"/>
    <property type="project" value="UniProtKB-SubCell"/>
</dbReference>
<dbReference type="InterPro" id="IPR001624">
    <property type="entry name" value="FliE"/>
</dbReference>